<evidence type="ECO:0000313" key="6">
    <source>
        <dbReference type="Proteomes" id="UP001596523"/>
    </source>
</evidence>
<evidence type="ECO:0000259" key="4">
    <source>
        <dbReference type="PROSITE" id="PS50043"/>
    </source>
</evidence>
<reference evidence="6" key="1">
    <citation type="journal article" date="2019" name="Int. J. Syst. Evol. Microbiol.">
        <title>The Global Catalogue of Microorganisms (GCM) 10K type strain sequencing project: providing services to taxonomists for standard genome sequencing and annotation.</title>
        <authorList>
            <consortium name="The Broad Institute Genomics Platform"/>
            <consortium name="The Broad Institute Genome Sequencing Center for Infectious Disease"/>
            <person name="Wu L."/>
            <person name="Ma J."/>
        </authorList>
    </citation>
    <scope>NUCLEOTIDE SEQUENCE [LARGE SCALE GENOMIC DNA]</scope>
    <source>
        <strain evidence="6">SYNS20</strain>
    </source>
</reference>
<feature type="domain" description="HTH luxR-type" evidence="4">
    <location>
        <begin position="50"/>
        <end position="115"/>
    </location>
</feature>
<keyword evidence="3" id="KW-0804">Transcription</keyword>
<accession>A0ABW2JXV4</accession>
<dbReference type="PROSITE" id="PS00622">
    <property type="entry name" value="HTH_LUXR_1"/>
    <property type="match status" value="1"/>
</dbReference>
<proteinExistence type="predicted"/>
<dbReference type="InterPro" id="IPR036388">
    <property type="entry name" value="WH-like_DNA-bd_sf"/>
</dbReference>
<organism evidence="5 6">
    <name type="scientific">Streptomyces monticola</name>
    <dbReference type="NCBI Taxonomy" id="2666263"/>
    <lineage>
        <taxon>Bacteria</taxon>
        <taxon>Bacillati</taxon>
        <taxon>Actinomycetota</taxon>
        <taxon>Actinomycetes</taxon>
        <taxon>Kitasatosporales</taxon>
        <taxon>Streptomycetaceae</taxon>
        <taxon>Streptomyces</taxon>
    </lineage>
</organism>
<dbReference type="RefSeq" id="WP_381840682.1">
    <property type="nucleotide sequence ID" value="NZ_JBHTCF010000032.1"/>
</dbReference>
<dbReference type="CDD" id="cd06170">
    <property type="entry name" value="LuxR_C_like"/>
    <property type="match status" value="1"/>
</dbReference>
<dbReference type="Pfam" id="PF00196">
    <property type="entry name" value="GerE"/>
    <property type="match status" value="1"/>
</dbReference>
<name>A0ABW2JXV4_9ACTN</name>
<dbReference type="EMBL" id="JBHTCF010000032">
    <property type="protein sequence ID" value="MFC7310343.1"/>
    <property type="molecule type" value="Genomic_DNA"/>
</dbReference>
<evidence type="ECO:0000256" key="3">
    <source>
        <dbReference type="ARBA" id="ARBA00023163"/>
    </source>
</evidence>
<dbReference type="InterPro" id="IPR016032">
    <property type="entry name" value="Sig_transdc_resp-reg_C-effctor"/>
</dbReference>
<gene>
    <name evidence="5" type="ORF">ACFQVC_39790</name>
</gene>
<keyword evidence="6" id="KW-1185">Reference proteome</keyword>
<dbReference type="PANTHER" id="PTHR44688">
    <property type="entry name" value="DNA-BINDING TRANSCRIPTIONAL ACTIVATOR DEVR_DOSR"/>
    <property type="match status" value="1"/>
</dbReference>
<evidence type="ECO:0000256" key="2">
    <source>
        <dbReference type="ARBA" id="ARBA00023125"/>
    </source>
</evidence>
<dbReference type="SUPFAM" id="SSF46894">
    <property type="entry name" value="C-terminal effector domain of the bipartite response regulators"/>
    <property type="match status" value="1"/>
</dbReference>
<protein>
    <submittedName>
        <fullName evidence="5">Response regulator transcription factor</fullName>
    </submittedName>
</protein>
<comment type="caution">
    <text evidence="5">The sequence shown here is derived from an EMBL/GenBank/DDBJ whole genome shotgun (WGS) entry which is preliminary data.</text>
</comment>
<dbReference type="Gene3D" id="1.10.10.10">
    <property type="entry name" value="Winged helix-like DNA-binding domain superfamily/Winged helix DNA-binding domain"/>
    <property type="match status" value="1"/>
</dbReference>
<keyword evidence="1" id="KW-0805">Transcription regulation</keyword>
<dbReference type="PANTHER" id="PTHR44688:SF16">
    <property type="entry name" value="DNA-BINDING TRANSCRIPTIONAL ACTIVATOR DEVR_DOSR"/>
    <property type="match status" value="1"/>
</dbReference>
<dbReference type="PROSITE" id="PS50043">
    <property type="entry name" value="HTH_LUXR_2"/>
    <property type="match status" value="1"/>
</dbReference>
<keyword evidence="2" id="KW-0238">DNA-binding</keyword>
<sequence length="140" mass="14668">MAKGAGGDVPENLTDVLLGMLAAVQSQLAAVEILLRQAQLGEAPRTELPAGADATPLTPRELEVLRLLGRGASNRIIGRELGISDHTVRSHLQAVFRKLGVAHRTQAVTAALQYGLIDPYSDAAEESGQGGASDSAMPKY</sequence>
<dbReference type="InterPro" id="IPR000792">
    <property type="entry name" value="Tscrpt_reg_LuxR_C"/>
</dbReference>
<dbReference type="SMART" id="SM00421">
    <property type="entry name" value="HTH_LUXR"/>
    <property type="match status" value="1"/>
</dbReference>
<evidence type="ECO:0000256" key="1">
    <source>
        <dbReference type="ARBA" id="ARBA00023015"/>
    </source>
</evidence>
<dbReference type="Proteomes" id="UP001596523">
    <property type="component" value="Unassembled WGS sequence"/>
</dbReference>
<evidence type="ECO:0000313" key="5">
    <source>
        <dbReference type="EMBL" id="MFC7310343.1"/>
    </source>
</evidence>
<dbReference type="PRINTS" id="PR00038">
    <property type="entry name" value="HTHLUXR"/>
</dbReference>